<feature type="transmembrane region" description="Helical" evidence="2">
    <location>
        <begin position="431"/>
        <end position="452"/>
    </location>
</feature>
<dbReference type="InterPro" id="IPR001036">
    <property type="entry name" value="Acrflvin-R"/>
</dbReference>
<feature type="transmembrane region" description="Helical" evidence="2">
    <location>
        <begin position="922"/>
        <end position="941"/>
    </location>
</feature>
<gene>
    <name evidence="3" type="primary">mdtB_3</name>
    <name evidence="3" type="ORF">Mal4_49890</name>
</gene>
<dbReference type="PANTHER" id="PTHR32063">
    <property type="match status" value="1"/>
</dbReference>
<dbReference type="Gene3D" id="3.30.70.1320">
    <property type="entry name" value="Multidrug efflux transporter AcrB pore domain like"/>
    <property type="match status" value="1"/>
</dbReference>
<feature type="transmembrane region" description="Helical" evidence="2">
    <location>
        <begin position="360"/>
        <end position="378"/>
    </location>
</feature>
<reference evidence="3 4" key="1">
    <citation type="submission" date="2019-02" db="EMBL/GenBank/DDBJ databases">
        <title>Deep-cultivation of Planctomycetes and their phenomic and genomic characterization uncovers novel biology.</title>
        <authorList>
            <person name="Wiegand S."/>
            <person name="Jogler M."/>
            <person name="Boedeker C."/>
            <person name="Pinto D."/>
            <person name="Vollmers J."/>
            <person name="Rivas-Marin E."/>
            <person name="Kohn T."/>
            <person name="Peeters S.H."/>
            <person name="Heuer A."/>
            <person name="Rast P."/>
            <person name="Oberbeckmann S."/>
            <person name="Bunk B."/>
            <person name="Jeske O."/>
            <person name="Meyerdierks A."/>
            <person name="Storesund J.E."/>
            <person name="Kallscheuer N."/>
            <person name="Luecker S."/>
            <person name="Lage O.M."/>
            <person name="Pohl T."/>
            <person name="Merkel B.J."/>
            <person name="Hornburger P."/>
            <person name="Mueller R.-W."/>
            <person name="Bruemmer F."/>
            <person name="Labrenz M."/>
            <person name="Spormann A.M."/>
            <person name="Op den Camp H."/>
            <person name="Overmann J."/>
            <person name="Amann R."/>
            <person name="Jetten M.S.M."/>
            <person name="Mascher T."/>
            <person name="Medema M.H."/>
            <person name="Devos D.P."/>
            <person name="Kaster A.-K."/>
            <person name="Ovreas L."/>
            <person name="Rohde M."/>
            <person name="Galperin M.Y."/>
            <person name="Jogler C."/>
        </authorList>
    </citation>
    <scope>NUCLEOTIDE SEQUENCE [LARGE SCALE GENOMIC DNA]</scope>
    <source>
        <strain evidence="3 4">Mal4</strain>
    </source>
</reference>
<feature type="transmembrane region" description="Helical" evidence="2">
    <location>
        <begin position="511"/>
        <end position="528"/>
    </location>
</feature>
<dbReference type="Proteomes" id="UP000320496">
    <property type="component" value="Chromosome"/>
</dbReference>
<keyword evidence="4" id="KW-1185">Reference proteome</keyword>
<feature type="transmembrane region" description="Helical" evidence="2">
    <location>
        <begin position="459"/>
        <end position="476"/>
    </location>
</feature>
<sequence>MKSLVRWAIGNSPAMNTLMISILAIGALSAVMLRRETFPRFELEIILVQVPYPGASPEEVENGICQKIEEAVQGIDGLKKVTSVAAEGAGNVVIELRSDVTNVQKILSEVEAEVDRIPSFPELAEEPEIQQLTIRSPAIKLGVVGPDLETPDAELKLREITERVRDDLLQLDAISVAEIQGAKDYQIDVEISEETLRKYGLTLQEVAQKIRLQNLEMPAGNIKTPSQEFLLRGKNKRLRGEEIAQIPLVTSPTGVSLTVGDLGTVQDEFADSTFISRVNGKPGMAISVESAAREDLLAMTEAVRNYAATADLPPGYEFVMWDDRSIDVRDRLDMLINNGMQGLVLVFLVLALFLELRLSFWVALGIPISVLGACAVLWQFDQTLNMLSMFAFLIALGIVVDDAIVIGENIYAHREMGKPYLRAAIDGTTEVLPSVAASVSTTIIAFVPMFFVTGVMGKFFAVMPMAVIAMLVISLIESSLILPCHLAHGSGEKSGSLTDRALAWRTRHRRVLARWIVGPSLVIVAFIADQLSFPFRRLGAGIHWVNEHFSNLLEFVIQRLYVPALRFGIHNPAIVVTTALALFMMSVSLVSNGTVPWVFFPKLDSRQIEATVVFPDGTPSHITDAATRQLEEAILAVNKPYEERGEPVVRLTHRLVGQVSSESPGGPSDTTSGGHAGSVRVELVDNTQRSVTSQQVIDQWRTASGQIAGAETVSFGSIGMGPGGAPIEFKLLAPAEHMAELEQAVEACKAKLARYPGVFDISDDSRPGKWEYQLRVHDRAHSLGVPLDVIARKVRAAYYGDEVMRLQRGRHEVKLMVRYPQEERRSLANFNDMYIDTGDGAKRPLSELAEVQVQRGYSEINRIEQKRSITVTADVDESSAVASDIIRDLRTTFVPELLAEHPNVRVRWEGQQEQSQESVQSLFAGLLVALLAMFALLTLEFNSYFQPAIIMAVIPFGAIGALLGHAAMGLPLTLFSVLGLVALTGVVVNDSIVLVDFINHQLRDGVPLSEAVLQAGQRRFRPVLLTSMTTVAGLLPILTEKSFQAQILIPMANSLCFGLMLSTVLVLFLVPTFYSIYGRFTIGHIHGTLDTAEHEELQTLAREDQATEATEEKVVPMEPVPSADSTNGHESDEPAFAEERV</sequence>
<dbReference type="Pfam" id="PF00873">
    <property type="entry name" value="ACR_tran"/>
    <property type="match status" value="2"/>
</dbReference>
<dbReference type="SUPFAM" id="SSF82714">
    <property type="entry name" value="Multidrug efflux transporter AcrB TolC docking domain, DN and DC subdomains"/>
    <property type="match status" value="2"/>
</dbReference>
<dbReference type="PANTHER" id="PTHR32063:SF33">
    <property type="entry name" value="RND SUPERFAMILY EFFLUX PUMP PERMEASE COMPONENT"/>
    <property type="match status" value="1"/>
</dbReference>
<dbReference type="PRINTS" id="PR00702">
    <property type="entry name" value="ACRIFLAVINRP"/>
</dbReference>
<feature type="transmembrane region" description="Helical" evidence="2">
    <location>
        <begin position="974"/>
        <end position="999"/>
    </location>
</feature>
<evidence type="ECO:0000313" key="4">
    <source>
        <dbReference type="Proteomes" id="UP000320496"/>
    </source>
</evidence>
<dbReference type="RefSeq" id="WP_145371904.1">
    <property type="nucleotide sequence ID" value="NZ_CP036275.1"/>
</dbReference>
<feature type="transmembrane region" description="Helical" evidence="2">
    <location>
        <begin position="334"/>
        <end position="354"/>
    </location>
</feature>
<dbReference type="SUPFAM" id="SSF82693">
    <property type="entry name" value="Multidrug efflux transporter AcrB pore domain, PN1, PN2, PC1 and PC2 subdomains"/>
    <property type="match status" value="1"/>
</dbReference>
<feature type="region of interest" description="Disordered" evidence="1">
    <location>
        <begin position="1103"/>
        <end position="1141"/>
    </location>
</feature>
<dbReference type="InterPro" id="IPR027463">
    <property type="entry name" value="AcrB_DN_DC_subdom"/>
</dbReference>
<dbReference type="KEGG" id="mri:Mal4_49890"/>
<dbReference type="SUPFAM" id="SSF82866">
    <property type="entry name" value="Multidrug efflux transporter AcrB transmembrane domain"/>
    <property type="match status" value="2"/>
</dbReference>
<feature type="transmembrane region" description="Helical" evidence="2">
    <location>
        <begin position="390"/>
        <end position="411"/>
    </location>
</feature>
<dbReference type="Gene3D" id="1.20.1640.10">
    <property type="entry name" value="Multidrug efflux transporter AcrB transmembrane domain"/>
    <property type="match status" value="2"/>
</dbReference>
<protein>
    <submittedName>
        <fullName evidence="3">Multidrug resistance protein MdtB</fullName>
    </submittedName>
</protein>
<evidence type="ECO:0000256" key="2">
    <source>
        <dbReference type="SAM" id="Phobius"/>
    </source>
</evidence>
<feature type="transmembrane region" description="Helical" evidence="2">
    <location>
        <begin position="14"/>
        <end position="33"/>
    </location>
</feature>
<name>A0A517ZDS3_9PLAN</name>
<feature type="transmembrane region" description="Helical" evidence="2">
    <location>
        <begin position="948"/>
        <end position="968"/>
    </location>
</feature>
<organism evidence="3 4">
    <name type="scientific">Maioricimonas rarisocia</name>
    <dbReference type="NCBI Taxonomy" id="2528026"/>
    <lineage>
        <taxon>Bacteria</taxon>
        <taxon>Pseudomonadati</taxon>
        <taxon>Planctomycetota</taxon>
        <taxon>Planctomycetia</taxon>
        <taxon>Planctomycetales</taxon>
        <taxon>Planctomycetaceae</taxon>
        <taxon>Maioricimonas</taxon>
    </lineage>
</organism>
<feature type="transmembrane region" description="Helical" evidence="2">
    <location>
        <begin position="1045"/>
        <end position="1070"/>
    </location>
</feature>
<dbReference type="EMBL" id="CP036275">
    <property type="protein sequence ID" value="QDU40631.1"/>
    <property type="molecule type" value="Genomic_DNA"/>
</dbReference>
<dbReference type="GO" id="GO:0005886">
    <property type="term" value="C:plasma membrane"/>
    <property type="evidence" value="ECO:0007669"/>
    <property type="project" value="TreeGrafter"/>
</dbReference>
<feature type="compositionally biased region" description="Basic and acidic residues" evidence="1">
    <location>
        <begin position="1103"/>
        <end position="1115"/>
    </location>
</feature>
<dbReference type="Gene3D" id="3.30.70.1440">
    <property type="entry name" value="Multidrug efflux transporter AcrB pore domain"/>
    <property type="match status" value="1"/>
</dbReference>
<dbReference type="GO" id="GO:0042910">
    <property type="term" value="F:xenobiotic transmembrane transporter activity"/>
    <property type="evidence" value="ECO:0007669"/>
    <property type="project" value="TreeGrafter"/>
</dbReference>
<keyword evidence="2" id="KW-1133">Transmembrane helix</keyword>
<evidence type="ECO:0000313" key="3">
    <source>
        <dbReference type="EMBL" id="QDU40631.1"/>
    </source>
</evidence>
<dbReference type="AlphaFoldDB" id="A0A517ZDS3"/>
<keyword evidence="2" id="KW-0812">Transmembrane</keyword>
<dbReference type="Gene3D" id="3.30.70.1430">
    <property type="entry name" value="Multidrug efflux transporter AcrB pore domain"/>
    <property type="match status" value="2"/>
</dbReference>
<accession>A0A517ZDS3</accession>
<evidence type="ECO:0000256" key="1">
    <source>
        <dbReference type="SAM" id="MobiDB-lite"/>
    </source>
</evidence>
<dbReference type="Gene3D" id="3.30.2090.10">
    <property type="entry name" value="Multidrug efflux transporter AcrB TolC docking domain, DN and DC subdomains"/>
    <property type="match status" value="2"/>
</dbReference>
<feature type="compositionally biased region" description="Basic and acidic residues" evidence="1">
    <location>
        <begin position="1127"/>
        <end position="1141"/>
    </location>
</feature>
<keyword evidence="2" id="KW-0472">Membrane</keyword>
<dbReference type="OrthoDB" id="9806532at2"/>
<feature type="transmembrane region" description="Helical" evidence="2">
    <location>
        <begin position="573"/>
        <end position="599"/>
    </location>
</feature>
<proteinExistence type="predicted"/>